<dbReference type="AlphaFoldDB" id="A0AAQ4FB82"/>
<evidence type="ECO:0000313" key="2">
    <source>
        <dbReference type="EMBL" id="KAK8784534.1"/>
    </source>
</evidence>
<dbReference type="EMBL" id="JARKHS020004492">
    <property type="protein sequence ID" value="KAK8784534.1"/>
    <property type="molecule type" value="Genomic_DNA"/>
</dbReference>
<evidence type="ECO:0000256" key="1">
    <source>
        <dbReference type="SAM" id="MobiDB-lite"/>
    </source>
</evidence>
<gene>
    <name evidence="2" type="ORF">V5799_009108</name>
</gene>
<organism evidence="2 3">
    <name type="scientific">Amblyomma americanum</name>
    <name type="common">Lone star tick</name>
    <dbReference type="NCBI Taxonomy" id="6943"/>
    <lineage>
        <taxon>Eukaryota</taxon>
        <taxon>Metazoa</taxon>
        <taxon>Ecdysozoa</taxon>
        <taxon>Arthropoda</taxon>
        <taxon>Chelicerata</taxon>
        <taxon>Arachnida</taxon>
        <taxon>Acari</taxon>
        <taxon>Parasitiformes</taxon>
        <taxon>Ixodida</taxon>
        <taxon>Ixodoidea</taxon>
        <taxon>Ixodidae</taxon>
        <taxon>Amblyomminae</taxon>
        <taxon>Amblyomma</taxon>
    </lineage>
</organism>
<proteinExistence type="predicted"/>
<protein>
    <submittedName>
        <fullName evidence="2">Uncharacterized protein</fullName>
    </submittedName>
</protein>
<reference evidence="2 3" key="1">
    <citation type="journal article" date="2023" name="Arcadia Sci">
        <title>De novo assembly of a long-read Amblyomma americanum tick genome.</title>
        <authorList>
            <person name="Chou S."/>
            <person name="Poskanzer K.E."/>
            <person name="Rollins M."/>
            <person name="Thuy-Boun P.S."/>
        </authorList>
    </citation>
    <scope>NUCLEOTIDE SEQUENCE [LARGE SCALE GENOMIC DNA]</scope>
    <source>
        <strain evidence="2">F_SG_1</strain>
        <tissue evidence="2">Salivary glands</tissue>
    </source>
</reference>
<feature type="region of interest" description="Disordered" evidence="1">
    <location>
        <begin position="13"/>
        <end position="60"/>
    </location>
</feature>
<dbReference type="Proteomes" id="UP001321473">
    <property type="component" value="Unassembled WGS sequence"/>
</dbReference>
<name>A0AAQ4FB82_AMBAM</name>
<comment type="caution">
    <text evidence="2">The sequence shown here is derived from an EMBL/GenBank/DDBJ whole genome shotgun (WGS) entry which is preliminary data.</text>
</comment>
<accession>A0AAQ4FB82</accession>
<evidence type="ECO:0000313" key="3">
    <source>
        <dbReference type="Proteomes" id="UP001321473"/>
    </source>
</evidence>
<keyword evidence="3" id="KW-1185">Reference proteome</keyword>
<sequence>MNEVMIVFTVKQKPRKSKGVQFPEPSPRTDARRRTGGAASQLSPVLLKGRHQGRVGAGRPGTLMSCGVLSSSSRFSTPTGSRFFWTWRRGSSA</sequence>